<dbReference type="FunFam" id="3.30.40.10:FF:000018">
    <property type="entry name" value="Synaptotagmin-like 5, isoform CRA_a"/>
    <property type="match status" value="1"/>
</dbReference>
<gene>
    <name evidence="3" type="ORF">HF521_016646</name>
</gene>
<evidence type="ECO:0000313" key="3">
    <source>
        <dbReference type="EMBL" id="KAF7709796.1"/>
    </source>
</evidence>
<accession>A0A8T0BWD5</accession>
<dbReference type="Pfam" id="PF02318">
    <property type="entry name" value="FYVE_2"/>
    <property type="match status" value="1"/>
</dbReference>
<dbReference type="PANTHER" id="PTHR14555:SF1">
    <property type="entry name" value="MELANOPHILIN"/>
    <property type="match status" value="1"/>
</dbReference>
<dbReference type="GO" id="GO:0031267">
    <property type="term" value="F:small GTPase binding"/>
    <property type="evidence" value="ECO:0007669"/>
    <property type="project" value="InterPro"/>
</dbReference>
<dbReference type="GO" id="GO:0017022">
    <property type="term" value="F:myosin binding"/>
    <property type="evidence" value="ECO:0007669"/>
    <property type="project" value="TreeGrafter"/>
</dbReference>
<dbReference type="InterPro" id="IPR010911">
    <property type="entry name" value="Rab_BD"/>
</dbReference>
<evidence type="ECO:0000313" key="4">
    <source>
        <dbReference type="Proteomes" id="UP000606274"/>
    </source>
</evidence>
<dbReference type="InterPro" id="IPR011011">
    <property type="entry name" value="Znf_FYVE_PHD"/>
</dbReference>
<dbReference type="GO" id="GO:0030864">
    <property type="term" value="C:cortical actin cytoskeleton"/>
    <property type="evidence" value="ECO:0007669"/>
    <property type="project" value="TreeGrafter"/>
</dbReference>
<proteinExistence type="predicted"/>
<dbReference type="PANTHER" id="PTHR14555">
    <property type="entry name" value="MYELIN-ASSOCIATED OLIGODENDROCYTIC BASIC PROTEIN MOBP -RELATED"/>
    <property type="match status" value="1"/>
</dbReference>
<name>A0A8T0BWD5_SILME</name>
<dbReference type="GO" id="GO:0006886">
    <property type="term" value="P:intracellular protein transport"/>
    <property type="evidence" value="ECO:0007669"/>
    <property type="project" value="InterPro"/>
</dbReference>
<protein>
    <recommendedName>
        <fullName evidence="2">RabBD domain-containing protein</fullName>
    </recommendedName>
</protein>
<dbReference type="InterPro" id="IPR041282">
    <property type="entry name" value="FYVE_2"/>
</dbReference>
<evidence type="ECO:0000256" key="1">
    <source>
        <dbReference type="SAM" id="Coils"/>
    </source>
</evidence>
<dbReference type="InterPro" id="IPR051745">
    <property type="entry name" value="Intracell_Transport_Effector"/>
</dbReference>
<dbReference type="AlphaFoldDB" id="A0A8T0BWD5"/>
<keyword evidence="1" id="KW-0175">Coiled coil</keyword>
<reference evidence="3" key="1">
    <citation type="submission" date="2020-08" db="EMBL/GenBank/DDBJ databases">
        <title>Chromosome-level assembly of Southern catfish (Silurus meridionalis) provides insights into visual adaptation to the nocturnal and benthic lifestyles.</title>
        <authorList>
            <person name="Zhang Y."/>
            <person name="Wang D."/>
            <person name="Peng Z."/>
        </authorList>
    </citation>
    <scope>NUCLEOTIDE SEQUENCE</scope>
    <source>
        <strain evidence="3">SWU-2019-XX</strain>
        <tissue evidence="3">Muscle</tissue>
    </source>
</reference>
<dbReference type="Gene3D" id="3.30.40.10">
    <property type="entry name" value="Zinc/RING finger domain, C3HC4 (zinc finger)"/>
    <property type="match status" value="1"/>
</dbReference>
<dbReference type="EMBL" id="JABFDY010000003">
    <property type="protein sequence ID" value="KAF7709796.1"/>
    <property type="molecule type" value="Genomic_DNA"/>
</dbReference>
<feature type="coiled-coil region" evidence="1">
    <location>
        <begin position="208"/>
        <end position="235"/>
    </location>
</feature>
<keyword evidence="4" id="KW-1185">Reference proteome</keyword>
<sequence>MTQNINEQAKLDLSRLTDEEARHIWQVIQRDFNLRKKEETRLGNLKSNILTEDTKRNLLTYQSNLSNSFCIYCMQPFKFLLKRKCQCKKCKTFTCKACSWFNKKERGWLCDLCHMAKVLIIGQFEWFHQNVYDRFKQSGSAKVMMSLSNKLHGDLGSNTDHFFSLLSIPDVRHSKSTVGECCKQQTFYFLLSQAESAEEALSLVDLVELELKQRLKKLTENISDKEKSSDEEEDNQGIDYMKPLKSKQPYFSSALKRKRATSADSNLCRNELTSLRFSVDIERHSVTQRRLSLYEFSTARCELSRLENEVAMAVARVQSAQSVISDIEHRIAALGKKYA</sequence>
<comment type="caution">
    <text evidence="3">The sequence shown here is derived from an EMBL/GenBank/DDBJ whole genome shotgun (WGS) entry which is preliminary data.</text>
</comment>
<dbReference type="GO" id="GO:0003779">
    <property type="term" value="F:actin binding"/>
    <property type="evidence" value="ECO:0007669"/>
    <property type="project" value="TreeGrafter"/>
</dbReference>
<dbReference type="SUPFAM" id="SSF57903">
    <property type="entry name" value="FYVE/PHD zinc finger"/>
    <property type="match status" value="1"/>
</dbReference>
<dbReference type="PROSITE" id="PS50916">
    <property type="entry name" value="RABBD"/>
    <property type="match status" value="1"/>
</dbReference>
<dbReference type="InterPro" id="IPR013083">
    <property type="entry name" value="Znf_RING/FYVE/PHD"/>
</dbReference>
<organism evidence="3 4">
    <name type="scientific">Silurus meridionalis</name>
    <name type="common">Southern catfish</name>
    <name type="synonym">Silurus soldatovi meridionalis</name>
    <dbReference type="NCBI Taxonomy" id="175797"/>
    <lineage>
        <taxon>Eukaryota</taxon>
        <taxon>Metazoa</taxon>
        <taxon>Chordata</taxon>
        <taxon>Craniata</taxon>
        <taxon>Vertebrata</taxon>
        <taxon>Euteleostomi</taxon>
        <taxon>Actinopterygii</taxon>
        <taxon>Neopterygii</taxon>
        <taxon>Teleostei</taxon>
        <taxon>Ostariophysi</taxon>
        <taxon>Siluriformes</taxon>
        <taxon>Siluridae</taxon>
        <taxon>Silurus</taxon>
    </lineage>
</organism>
<feature type="domain" description="RabBD" evidence="2">
    <location>
        <begin position="10"/>
        <end position="104"/>
    </location>
</feature>
<dbReference type="Proteomes" id="UP000606274">
    <property type="component" value="Unassembled WGS sequence"/>
</dbReference>
<evidence type="ECO:0000259" key="2">
    <source>
        <dbReference type="PROSITE" id="PS50916"/>
    </source>
</evidence>